<accession>A0A448NNR5</accession>
<dbReference type="Proteomes" id="UP000028349">
    <property type="component" value="Unassembled WGS sequence"/>
</dbReference>
<evidence type="ECO:0000313" key="4">
    <source>
        <dbReference type="Proteomes" id="UP000270036"/>
    </source>
</evidence>
<dbReference type="OrthoDB" id="1495168at2"/>
<dbReference type="KEGG" id="cant:NCTC13489_00614"/>
<evidence type="ECO:0000313" key="2">
    <source>
        <dbReference type="EMBL" id="VEH96833.1"/>
    </source>
</evidence>
<dbReference type="RefSeq" id="WP_034715948.1">
    <property type="nucleotide sequence ID" value="NZ_FOIX01000002.1"/>
</dbReference>
<evidence type="ECO:0000313" key="3">
    <source>
        <dbReference type="Proteomes" id="UP000028349"/>
    </source>
</evidence>
<protein>
    <submittedName>
        <fullName evidence="2">Uncharacterized protein</fullName>
    </submittedName>
</protein>
<name>A0A448NNR5_9FLAO</name>
<gene>
    <name evidence="1" type="ORF">HY04_00010</name>
    <name evidence="2" type="ORF">NCTC13489_00614</name>
</gene>
<dbReference type="PROSITE" id="PS51257">
    <property type="entry name" value="PROKAR_LIPOPROTEIN"/>
    <property type="match status" value="1"/>
</dbReference>
<organism evidence="2 4">
    <name type="scientific">Kaistella antarctica</name>
    <dbReference type="NCBI Taxonomy" id="266748"/>
    <lineage>
        <taxon>Bacteria</taxon>
        <taxon>Pseudomonadati</taxon>
        <taxon>Bacteroidota</taxon>
        <taxon>Flavobacteriia</taxon>
        <taxon>Flavobacteriales</taxon>
        <taxon>Weeksellaceae</taxon>
        <taxon>Chryseobacterium group</taxon>
        <taxon>Kaistella</taxon>
    </lineage>
</organism>
<sequence length="150" mass="16937">MKIPNFIFLIVITLSSISCVQERSKLYSNKVELNKIKDSLKKTINDSIAKSDSMKIIIGVAKLNKKSRVILYDNYKWEYKTANNLNSQNNQKVAITKIQPIMQTVKPIRKAATPIQTEYMTNESGLCGALTKKGGSCRRKVKGGGRCWQH</sequence>
<dbReference type="AlphaFoldDB" id="A0A448NNR5"/>
<dbReference type="EMBL" id="JPEP01000001">
    <property type="protein sequence ID" value="KEY19660.1"/>
    <property type="molecule type" value="Genomic_DNA"/>
</dbReference>
<dbReference type="Proteomes" id="UP000270036">
    <property type="component" value="Chromosome"/>
</dbReference>
<reference evidence="1 3" key="1">
    <citation type="submission" date="2014-07" db="EMBL/GenBank/DDBJ databases">
        <authorList>
            <person name="Pisani N.G."/>
            <person name="Newman J.D."/>
        </authorList>
    </citation>
    <scope>NUCLEOTIDE SEQUENCE [LARGE SCALE GENOMIC DNA]</scope>
    <source>
        <strain evidence="1 3">LMG 24720</strain>
    </source>
</reference>
<evidence type="ECO:0000313" key="1">
    <source>
        <dbReference type="EMBL" id="KEY19660.1"/>
    </source>
</evidence>
<dbReference type="EMBL" id="LR134441">
    <property type="protein sequence ID" value="VEH96833.1"/>
    <property type="molecule type" value="Genomic_DNA"/>
</dbReference>
<keyword evidence="3" id="KW-1185">Reference proteome</keyword>
<reference evidence="2 4" key="2">
    <citation type="submission" date="2018-12" db="EMBL/GenBank/DDBJ databases">
        <authorList>
            <consortium name="Pathogen Informatics"/>
        </authorList>
    </citation>
    <scope>NUCLEOTIDE SEQUENCE [LARGE SCALE GENOMIC DNA]</scope>
    <source>
        <strain evidence="2 4">NCTC13489</strain>
    </source>
</reference>
<proteinExistence type="predicted"/>